<comment type="caution">
    <text evidence="1">The sequence shown here is derived from an EMBL/GenBank/DDBJ whole genome shotgun (WGS) entry which is preliminary data.</text>
</comment>
<dbReference type="RefSeq" id="WP_225249732.1">
    <property type="nucleotide sequence ID" value="NZ_JAIWIU010000025.1"/>
</dbReference>
<dbReference type="EMBL" id="JAIWIU010000025">
    <property type="protein sequence ID" value="MCA2015347.1"/>
    <property type="molecule type" value="Genomic_DNA"/>
</dbReference>
<keyword evidence="2" id="KW-1185">Reference proteome</keyword>
<organism evidence="1 2">
    <name type="scientific">Vibrio tritonius</name>
    <dbReference type="NCBI Taxonomy" id="1435069"/>
    <lineage>
        <taxon>Bacteria</taxon>
        <taxon>Pseudomonadati</taxon>
        <taxon>Pseudomonadota</taxon>
        <taxon>Gammaproteobacteria</taxon>
        <taxon>Vibrionales</taxon>
        <taxon>Vibrionaceae</taxon>
        <taxon>Vibrio</taxon>
    </lineage>
</organism>
<sequence>MMDKFIEDMKQTNTLLDMYGLKNVRTFMFAKTFIGIERDFLGDPIFVCKLPSHIIRTQVENPDFKISGFYKNNKLIALMIRVHDLKNAPYIIISNFVLLQTSKVEKVNIKAVSFINEVNEPILDVEVEEVVNLPYSTDTDFECLLSKKDLLHLHITEGVNCKTLCTAISTVDNKYFVQRDNDKGDCNLHILASEISPSGEDAVHGHGKRLEDMIHFQASALRGANALCGVKYAMDPKKSTSPSEELCDELIIYRNFSIFIQEK</sequence>
<accession>A0ABS7YI47</accession>
<name>A0ABS7YI47_9VIBR</name>
<protein>
    <submittedName>
        <fullName evidence="1">Uncharacterized protein</fullName>
    </submittedName>
</protein>
<reference evidence="2" key="1">
    <citation type="submission" date="2023-07" db="EMBL/GenBank/DDBJ databases">
        <title>Molecular identification of indigenous halophilic bacteria isolated from red sea cost, biodegradation of synthetic dyes and assessment of degraded metabolite toxicity.</title>
        <authorList>
            <person name="Chaieb K."/>
            <person name="Altayb H.N."/>
        </authorList>
    </citation>
    <scope>NUCLEOTIDE SEQUENCE [LARGE SCALE GENOMIC DNA]</scope>
    <source>
        <strain evidence="2">K20</strain>
    </source>
</reference>
<evidence type="ECO:0000313" key="2">
    <source>
        <dbReference type="Proteomes" id="UP001199044"/>
    </source>
</evidence>
<evidence type="ECO:0000313" key="1">
    <source>
        <dbReference type="EMBL" id="MCA2015347.1"/>
    </source>
</evidence>
<dbReference type="Proteomes" id="UP001199044">
    <property type="component" value="Unassembled WGS sequence"/>
</dbReference>
<proteinExistence type="predicted"/>
<gene>
    <name evidence="1" type="ORF">LDJ79_04435</name>
</gene>